<evidence type="ECO:0000313" key="2">
    <source>
        <dbReference type="Proteomes" id="UP001605036"/>
    </source>
</evidence>
<accession>A0ABD1YCQ6</accession>
<evidence type="ECO:0000313" key="1">
    <source>
        <dbReference type="EMBL" id="KAL2623327.1"/>
    </source>
</evidence>
<name>A0ABD1YCQ6_9MARC</name>
<gene>
    <name evidence="1" type="ORF">R1flu_003532</name>
</gene>
<dbReference type="EMBL" id="JBHFFA010000006">
    <property type="protein sequence ID" value="KAL2623327.1"/>
    <property type="molecule type" value="Genomic_DNA"/>
</dbReference>
<sequence length="189" mass="21900">MPMKALGFLIAEEEMEVKLLPCPIRVKRRSRAPVKITAEQILREAHEAKKRPPKQKITDAEELDEYWLRRPKSSRIFLVCSVPSKCYKRAREQLGEDGLTEEPFAHFAEFEEKVQRVKESKLYLQNKEYALDHVPKGQAEDLYKSSVSFQKQIQEKIRRCDSGKLKVSGGEEHLEKDPLIMTLGFITQG</sequence>
<proteinExistence type="predicted"/>
<keyword evidence="2" id="KW-1185">Reference proteome</keyword>
<dbReference type="Proteomes" id="UP001605036">
    <property type="component" value="Unassembled WGS sequence"/>
</dbReference>
<reference evidence="1 2" key="1">
    <citation type="submission" date="2024-09" db="EMBL/GenBank/DDBJ databases">
        <title>Chromosome-scale assembly of Riccia fluitans.</title>
        <authorList>
            <person name="Paukszto L."/>
            <person name="Sawicki J."/>
            <person name="Karawczyk K."/>
            <person name="Piernik-Szablinska J."/>
            <person name="Szczecinska M."/>
            <person name="Mazdziarz M."/>
        </authorList>
    </citation>
    <scope>NUCLEOTIDE SEQUENCE [LARGE SCALE GENOMIC DNA]</scope>
    <source>
        <strain evidence="1">Rf_01</strain>
        <tissue evidence="1">Aerial parts of the thallus</tissue>
    </source>
</reference>
<dbReference type="AlphaFoldDB" id="A0ABD1YCQ6"/>
<protein>
    <submittedName>
        <fullName evidence="1">Uncharacterized protein</fullName>
    </submittedName>
</protein>
<comment type="caution">
    <text evidence="1">The sequence shown here is derived from an EMBL/GenBank/DDBJ whole genome shotgun (WGS) entry which is preliminary data.</text>
</comment>
<organism evidence="1 2">
    <name type="scientific">Riccia fluitans</name>
    <dbReference type="NCBI Taxonomy" id="41844"/>
    <lineage>
        <taxon>Eukaryota</taxon>
        <taxon>Viridiplantae</taxon>
        <taxon>Streptophyta</taxon>
        <taxon>Embryophyta</taxon>
        <taxon>Marchantiophyta</taxon>
        <taxon>Marchantiopsida</taxon>
        <taxon>Marchantiidae</taxon>
        <taxon>Marchantiales</taxon>
        <taxon>Ricciaceae</taxon>
        <taxon>Riccia</taxon>
    </lineage>
</organism>